<dbReference type="RefSeq" id="WP_386804049.1">
    <property type="nucleotide sequence ID" value="NZ_JBHTMU010000021.1"/>
</dbReference>
<name>A0ABW3ZJA6_9RHOB</name>
<dbReference type="PANTHER" id="PTHR28047:SF5">
    <property type="entry name" value="PROTEIN DCG1"/>
    <property type="match status" value="1"/>
</dbReference>
<evidence type="ECO:0000256" key="2">
    <source>
        <dbReference type="SAM" id="MobiDB-lite"/>
    </source>
</evidence>
<dbReference type="PANTHER" id="PTHR28047">
    <property type="entry name" value="PROTEIN DCG1"/>
    <property type="match status" value="1"/>
</dbReference>
<comment type="caution">
    <text evidence="3">The sequence shown here is derived from an EMBL/GenBank/DDBJ whole genome shotgun (WGS) entry which is preliminary data.</text>
</comment>
<dbReference type="InterPro" id="IPR052186">
    <property type="entry name" value="Hydantoin_racemase-like"/>
</dbReference>
<dbReference type="Gene3D" id="3.40.50.12500">
    <property type="match status" value="1"/>
</dbReference>
<accession>A0ABW3ZJA6</accession>
<dbReference type="Pfam" id="PF01177">
    <property type="entry name" value="Asp_Glu_race"/>
    <property type="match status" value="1"/>
</dbReference>
<dbReference type="Proteomes" id="UP001597135">
    <property type="component" value="Unassembled WGS sequence"/>
</dbReference>
<evidence type="ECO:0000256" key="1">
    <source>
        <dbReference type="ARBA" id="ARBA00038414"/>
    </source>
</evidence>
<dbReference type="InterPro" id="IPR053714">
    <property type="entry name" value="Iso_Racemase_Enz_sf"/>
</dbReference>
<organism evidence="3 4">
    <name type="scientific">Litorisediminicola beolgyonensis</name>
    <dbReference type="NCBI Taxonomy" id="1173614"/>
    <lineage>
        <taxon>Bacteria</taxon>
        <taxon>Pseudomonadati</taxon>
        <taxon>Pseudomonadota</taxon>
        <taxon>Alphaproteobacteria</taxon>
        <taxon>Rhodobacterales</taxon>
        <taxon>Paracoccaceae</taxon>
        <taxon>Litorisediminicola</taxon>
    </lineage>
</organism>
<proteinExistence type="inferred from homology"/>
<gene>
    <name evidence="3" type="ORF">ACFQ4E_12535</name>
</gene>
<reference evidence="4" key="1">
    <citation type="journal article" date="2019" name="Int. J. Syst. Evol. Microbiol.">
        <title>The Global Catalogue of Microorganisms (GCM) 10K type strain sequencing project: providing services to taxonomists for standard genome sequencing and annotation.</title>
        <authorList>
            <consortium name="The Broad Institute Genomics Platform"/>
            <consortium name="The Broad Institute Genome Sequencing Center for Infectious Disease"/>
            <person name="Wu L."/>
            <person name="Ma J."/>
        </authorList>
    </citation>
    <scope>NUCLEOTIDE SEQUENCE [LARGE SCALE GENOMIC DNA]</scope>
    <source>
        <strain evidence="4">CCUG 62953</strain>
    </source>
</reference>
<protein>
    <submittedName>
        <fullName evidence="3">Aspartate/glutamate racemase family protein</fullName>
    </submittedName>
</protein>
<comment type="similarity">
    <text evidence="1">Belongs to the HyuE racemase family.</text>
</comment>
<dbReference type="EMBL" id="JBHTMU010000021">
    <property type="protein sequence ID" value="MFD1343251.1"/>
    <property type="molecule type" value="Genomic_DNA"/>
</dbReference>
<keyword evidence="4" id="KW-1185">Reference proteome</keyword>
<evidence type="ECO:0000313" key="4">
    <source>
        <dbReference type="Proteomes" id="UP001597135"/>
    </source>
</evidence>
<feature type="region of interest" description="Disordered" evidence="2">
    <location>
        <begin position="217"/>
        <end position="247"/>
    </location>
</feature>
<sequence>MRILLINPNTSQVLTEKLDEAARATLPPDVDLVSVTAEDGFPYISSRAEAHCAGVGVMDTLARLGGEFDAAVIAAFGDPGLLPAREAFDMPITGMTEAAMLSACMLGHRFAFVTFTPRMAPWYNEQVRQAQLTSRFSGTFTPDVPLGKIGEIDSDLREPLIAECHRAMEAGADVLILSGAPLAGMAPSLRGEIDAVLIDPVQAAVLQAAALARLAPQGASGGSYRRPPGKPSTGLPEALARHIARED</sequence>
<dbReference type="InterPro" id="IPR015942">
    <property type="entry name" value="Asp/Glu/hydantoin_racemase"/>
</dbReference>
<evidence type="ECO:0000313" key="3">
    <source>
        <dbReference type="EMBL" id="MFD1343251.1"/>
    </source>
</evidence>